<dbReference type="InterPro" id="IPR013757">
    <property type="entry name" value="Topo_IIA_A_a_sf"/>
</dbReference>
<keyword evidence="5" id="KW-0238">DNA-binding</keyword>
<dbReference type="Gene3D" id="2.120.10.90">
    <property type="entry name" value="DNA gyrase/topoisomerase IV, subunit A, C-terminal"/>
    <property type="match status" value="1"/>
</dbReference>
<organism evidence="8">
    <name type="scientific">marine metagenome</name>
    <dbReference type="NCBI Taxonomy" id="408172"/>
    <lineage>
        <taxon>unclassified sequences</taxon>
        <taxon>metagenomes</taxon>
        <taxon>ecological metagenomes</taxon>
    </lineage>
</organism>
<dbReference type="EMBL" id="UINC01002546">
    <property type="protein sequence ID" value="SUZ97844.1"/>
    <property type="molecule type" value="Genomic_DNA"/>
</dbReference>
<dbReference type="CDD" id="cd00187">
    <property type="entry name" value="TOP4c"/>
    <property type="match status" value="1"/>
</dbReference>
<dbReference type="Pfam" id="PF03989">
    <property type="entry name" value="DNA_gyraseA_C"/>
    <property type="match status" value="2"/>
</dbReference>
<dbReference type="NCBIfam" id="NF004043">
    <property type="entry name" value="PRK05560.1"/>
    <property type="match status" value="1"/>
</dbReference>
<evidence type="ECO:0000256" key="1">
    <source>
        <dbReference type="ARBA" id="ARBA00000185"/>
    </source>
</evidence>
<dbReference type="GO" id="GO:0003918">
    <property type="term" value="F:DNA topoisomerase type II (double strand cut, ATP-hydrolyzing) activity"/>
    <property type="evidence" value="ECO:0007669"/>
    <property type="project" value="UniProtKB-EC"/>
</dbReference>
<dbReference type="GO" id="GO:0005524">
    <property type="term" value="F:ATP binding"/>
    <property type="evidence" value="ECO:0007669"/>
    <property type="project" value="InterPro"/>
</dbReference>
<dbReference type="InterPro" id="IPR013758">
    <property type="entry name" value="Topo_IIA_A/C_ab"/>
</dbReference>
<dbReference type="InterPro" id="IPR013760">
    <property type="entry name" value="Topo_IIA-like_dom_sf"/>
</dbReference>
<dbReference type="FunFam" id="3.30.1360.40:FF:000002">
    <property type="entry name" value="DNA gyrase subunit A"/>
    <property type="match status" value="1"/>
</dbReference>
<evidence type="ECO:0000256" key="5">
    <source>
        <dbReference type="ARBA" id="ARBA00023125"/>
    </source>
</evidence>
<dbReference type="FunFam" id="3.90.199.10:FF:000001">
    <property type="entry name" value="DNA gyrase subunit A"/>
    <property type="match status" value="1"/>
</dbReference>
<dbReference type="GO" id="GO:0009330">
    <property type="term" value="C:DNA topoisomerase type II (double strand cut, ATP-hydrolyzing) complex"/>
    <property type="evidence" value="ECO:0007669"/>
    <property type="project" value="TreeGrafter"/>
</dbReference>
<dbReference type="SUPFAM" id="SSF101904">
    <property type="entry name" value="GyrA/ParC C-terminal domain-like"/>
    <property type="match status" value="1"/>
</dbReference>
<accession>A0A381S316</accession>
<dbReference type="AlphaFoldDB" id="A0A381S316"/>
<dbReference type="GO" id="GO:0005737">
    <property type="term" value="C:cytoplasm"/>
    <property type="evidence" value="ECO:0007669"/>
    <property type="project" value="TreeGrafter"/>
</dbReference>
<dbReference type="NCBIfam" id="TIGR01063">
    <property type="entry name" value="gyrA"/>
    <property type="match status" value="1"/>
</dbReference>
<feature type="non-terminal residue" evidence="8">
    <location>
        <position position="684"/>
    </location>
</feature>
<dbReference type="Gene3D" id="1.10.268.10">
    <property type="entry name" value="Topoisomerase, domain 3"/>
    <property type="match status" value="1"/>
</dbReference>
<evidence type="ECO:0000259" key="7">
    <source>
        <dbReference type="PROSITE" id="PS52040"/>
    </source>
</evidence>
<dbReference type="Pfam" id="PF00521">
    <property type="entry name" value="DNA_topoisoIV"/>
    <property type="match status" value="1"/>
</dbReference>
<sequence>MTDNIIAPGKNPDLNNISSVSIVDEMKKSYLDYAMSVIVSRALPDCRDGLKPVHRRILYAMNESGYNFNKAYKKSARIVGDVMGKYHPHGDAAIYESMVRMAQDFSMRLELIDGQGNFGSIDGDPPAAMRYTEARLAKISEKIVADLDKQTVLFQPNYDDSTKEPTVLPAQYPNLLVNGASGIAVGMATNIPPHNLGEVIDATLFCIDNPGCDIENLNKFVLGPDFPTGGEIIGIKGIKEAYQTGRGACVIRSKISIENFKKDREAIILHELPYQVNKSRLIEKIAETVHTNIIDGISDLRDESDRNGVRVVIELKRDVDSNVILNQLYKHTLLQTTFNSNMLALNGGRPEQMNLKDMISSFIDFREEVVTKRIIFNLNKSRNKAHVLIGLVVANNNIDPIIKLIKSSKDSREAKEKLMKSKWKLSDSDINFITLIGDQTTKFQKKTYSLTETQAKAILELRLHRLTSLEREDIKKDLENIVLEIKNYLEILNSRSKLLNVIKDELNEIKKEFSTPRRSAIIDREYEQIDDISYIQQEDIIITISNNGYIKRSLLDNYRAQNRGGKGKTGMSTREEDFVKEIHLATTHTKLLVFSSFGKVYSLKSYDIPEASLKARGKPIVNLLPFSEGEKIATFLPLPVNENDWSNYLVVFTTKQGMIRKNKLIDVAKSGKRDLRGTGKLSIK</sequence>
<evidence type="ECO:0000256" key="3">
    <source>
        <dbReference type="ARBA" id="ARBA00012895"/>
    </source>
</evidence>
<protein>
    <recommendedName>
        <fullName evidence="3">DNA topoisomerase (ATP-hydrolyzing)</fullName>
        <ecNumber evidence="3">5.6.2.2</ecNumber>
    </recommendedName>
</protein>
<dbReference type="PANTHER" id="PTHR43493">
    <property type="entry name" value="DNA GYRASE/TOPOISOMERASE SUBUNIT A"/>
    <property type="match status" value="1"/>
</dbReference>
<comment type="catalytic activity">
    <reaction evidence="1">
        <text>ATP-dependent breakage, passage and rejoining of double-stranded DNA.</text>
        <dbReference type="EC" id="5.6.2.2"/>
    </reaction>
</comment>
<reference evidence="8" key="1">
    <citation type="submission" date="2018-05" db="EMBL/GenBank/DDBJ databases">
        <authorList>
            <person name="Lanie J.A."/>
            <person name="Ng W.-L."/>
            <person name="Kazmierczak K.M."/>
            <person name="Andrzejewski T.M."/>
            <person name="Davidsen T.M."/>
            <person name="Wayne K.J."/>
            <person name="Tettelin H."/>
            <person name="Glass J.I."/>
            <person name="Rusch D."/>
            <person name="Podicherti R."/>
            <person name="Tsui H.-C.T."/>
            <person name="Winkler M.E."/>
        </authorList>
    </citation>
    <scope>NUCLEOTIDE SEQUENCE</scope>
</reference>
<dbReference type="InterPro" id="IPR050220">
    <property type="entry name" value="Type_II_DNA_Topoisomerases"/>
</dbReference>
<evidence type="ECO:0000313" key="8">
    <source>
        <dbReference type="EMBL" id="SUZ97844.1"/>
    </source>
</evidence>
<comment type="similarity">
    <text evidence="2">Belongs to the type II topoisomerase GyrA/ParC subunit family.</text>
</comment>
<dbReference type="SMART" id="SM00434">
    <property type="entry name" value="TOP4c"/>
    <property type="match status" value="1"/>
</dbReference>
<feature type="domain" description="Topo IIA-type catalytic" evidence="7">
    <location>
        <begin position="43"/>
        <end position="540"/>
    </location>
</feature>
<name>A0A381S316_9ZZZZ</name>
<dbReference type="FunFam" id="1.10.268.10:FF:000001">
    <property type="entry name" value="DNA gyrase subunit A"/>
    <property type="match status" value="1"/>
</dbReference>
<dbReference type="GO" id="GO:0006265">
    <property type="term" value="P:DNA topological change"/>
    <property type="evidence" value="ECO:0007669"/>
    <property type="project" value="InterPro"/>
</dbReference>
<keyword evidence="6" id="KW-0413">Isomerase</keyword>
<proteinExistence type="inferred from homology"/>
<evidence type="ECO:0000256" key="2">
    <source>
        <dbReference type="ARBA" id="ARBA00008263"/>
    </source>
</evidence>
<dbReference type="PANTHER" id="PTHR43493:SF5">
    <property type="entry name" value="DNA GYRASE SUBUNIT A, CHLOROPLASTIC_MITOCHONDRIAL"/>
    <property type="match status" value="1"/>
</dbReference>
<dbReference type="PROSITE" id="PS52040">
    <property type="entry name" value="TOPO_IIA"/>
    <property type="match status" value="1"/>
</dbReference>
<dbReference type="SUPFAM" id="SSF56719">
    <property type="entry name" value="Type II DNA topoisomerase"/>
    <property type="match status" value="1"/>
</dbReference>
<keyword evidence="4" id="KW-0799">Topoisomerase</keyword>
<dbReference type="Gene3D" id="3.90.199.10">
    <property type="entry name" value="Topoisomerase II, domain 5"/>
    <property type="match status" value="1"/>
</dbReference>
<dbReference type="InterPro" id="IPR006691">
    <property type="entry name" value="GyrA/parC_rep"/>
</dbReference>
<dbReference type="GO" id="GO:0003677">
    <property type="term" value="F:DNA binding"/>
    <property type="evidence" value="ECO:0007669"/>
    <property type="project" value="UniProtKB-KW"/>
</dbReference>
<dbReference type="Gene3D" id="3.30.1360.40">
    <property type="match status" value="1"/>
</dbReference>
<dbReference type="InterPro" id="IPR035516">
    <property type="entry name" value="Gyrase/topoIV_suA_C"/>
</dbReference>
<evidence type="ECO:0000256" key="6">
    <source>
        <dbReference type="ARBA" id="ARBA00023235"/>
    </source>
</evidence>
<gene>
    <name evidence="8" type="ORF">METZ01_LOCUS50698</name>
</gene>
<dbReference type="NCBIfam" id="NF004044">
    <property type="entry name" value="PRK05561.1"/>
    <property type="match status" value="1"/>
</dbReference>
<evidence type="ECO:0000256" key="4">
    <source>
        <dbReference type="ARBA" id="ARBA00023029"/>
    </source>
</evidence>
<dbReference type="InterPro" id="IPR002205">
    <property type="entry name" value="Topo_IIA_dom_A"/>
</dbReference>
<dbReference type="EC" id="5.6.2.2" evidence="3"/>